<dbReference type="InterPro" id="IPR000073">
    <property type="entry name" value="AB_hydrolase_1"/>
</dbReference>
<feature type="domain" description="AB hydrolase-1" evidence="1">
    <location>
        <begin position="111"/>
        <end position="172"/>
    </location>
</feature>
<evidence type="ECO:0000259" key="1">
    <source>
        <dbReference type="Pfam" id="PF00561"/>
    </source>
</evidence>
<dbReference type="GO" id="GO:0003824">
    <property type="term" value="F:catalytic activity"/>
    <property type="evidence" value="ECO:0007669"/>
    <property type="project" value="UniProtKB-ARBA"/>
</dbReference>
<accession>A0A6J4S3U9</accession>
<sequence>MRDAGYLLLVTSAAFDPTPPGDGAPVPPAEPWWGNHLGELRWQAEWARLLVDPVYHGAGVQRGDGAPVVLVPGFMAGDVTLAVMRGWLERMGYDAHGCGMVANVDCSDRTADRLHDQVVALHASTGRRVTVIGHSRGGHFAKALARRDPERLAAAISIGAGLDSPFDISTPTRAAVRAVRAIHAQTSDRVARNGCFTETCRCRFTTDYAGPTPDEVPFTSIYSKGDGVVRWRACVVPYARCVEVTGSHVGLAFNRKVYAELGRTLAAQTRGI</sequence>
<dbReference type="InterPro" id="IPR029058">
    <property type="entry name" value="AB_hydrolase_fold"/>
</dbReference>
<dbReference type="Pfam" id="PF00561">
    <property type="entry name" value="Abhydrolase_1"/>
    <property type="match status" value="1"/>
</dbReference>
<organism evidence="2">
    <name type="scientific">uncultured Solirubrobacteraceae bacterium</name>
    <dbReference type="NCBI Taxonomy" id="1162706"/>
    <lineage>
        <taxon>Bacteria</taxon>
        <taxon>Bacillati</taxon>
        <taxon>Actinomycetota</taxon>
        <taxon>Thermoleophilia</taxon>
        <taxon>Solirubrobacterales</taxon>
        <taxon>Solirubrobacteraceae</taxon>
        <taxon>environmental samples</taxon>
    </lineage>
</organism>
<evidence type="ECO:0000313" key="2">
    <source>
        <dbReference type="EMBL" id="CAA9482876.1"/>
    </source>
</evidence>
<dbReference type="EMBL" id="CADCVR010000027">
    <property type="protein sequence ID" value="CAA9482876.1"/>
    <property type="molecule type" value="Genomic_DNA"/>
</dbReference>
<name>A0A6J4S3U9_9ACTN</name>
<dbReference type="AlphaFoldDB" id="A0A6J4S3U9"/>
<dbReference type="SUPFAM" id="SSF53474">
    <property type="entry name" value="alpha/beta-Hydrolases"/>
    <property type="match status" value="1"/>
</dbReference>
<dbReference type="Gene3D" id="3.40.50.1820">
    <property type="entry name" value="alpha/beta hydrolase"/>
    <property type="match status" value="1"/>
</dbReference>
<protein>
    <recommendedName>
        <fullName evidence="1">AB hydrolase-1 domain-containing protein</fullName>
    </recommendedName>
</protein>
<proteinExistence type="predicted"/>
<reference evidence="2" key="1">
    <citation type="submission" date="2020-02" db="EMBL/GenBank/DDBJ databases">
        <authorList>
            <person name="Meier V. D."/>
        </authorList>
    </citation>
    <scope>NUCLEOTIDE SEQUENCE</scope>
    <source>
        <strain evidence="2">AVDCRST_MAG53</strain>
    </source>
</reference>
<gene>
    <name evidence="2" type="ORF">AVDCRST_MAG53-864</name>
</gene>